<accession>A0A1X6NCE5</accession>
<dbReference type="InterPro" id="IPR032157">
    <property type="entry name" value="PAC4"/>
</dbReference>
<dbReference type="Pfam" id="PF16093">
    <property type="entry name" value="PAC4"/>
    <property type="match status" value="1"/>
</dbReference>
<dbReference type="Proteomes" id="UP000194127">
    <property type="component" value="Unassembled WGS sequence"/>
</dbReference>
<dbReference type="GeneID" id="36328983"/>
<gene>
    <name evidence="1" type="ORF">POSPLADRAFT_1131156</name>
</gene>
<dbReference type="PANTHER" id="PTHR33559:SF1">
    <property type="entry name" value="PROTEASOME ASSEMBLY CHAPERONE 4"/>
    <property type="match status" value="1"/>
</dbReference>
<dbReference type="OrthoDB" id="368507at2759"/>
<dbReference type="EMBL" id="KZ110592">
    <property type="protein sequence ID" value="OSX66308.1"/>
    <property type="molecule type" value="Genomic_DNA"/>
</dbReference>
<evidence type="ECO:0000313" key="1">
    <source>
        <dbReference type="EMBL" id="OSX66308.1"/>
    </source>
</evidence>
<organism evidence="1 2">
    <name type="scientific">Postia placenta MAD-698-R-SB12</name>
    <dbReference type="NCBI Taxonomy" id="670580"/>
    <lineage>
        <taxon>Eukaryota</taxon>
        <taxon>Fungi</taxon>
        <taxon>Dikarya</taxon>
        <taxon>Basidiomycota</taxon>
        <taxon>Agaricomycotina</taxon>
        <taxon>Agaricomycetes</taxon>
        <taxon>Polyporales</taxon>
        <taxon>Adustoporiaceae</taxon>
        <taxon>Rhodonia</taxon>
    </lineage>
</organism>
<name>A0A1X6NCE5_9APHY</name>
<dbReference type="RefSeq" id="XP_024343102.1">
    <property type="nucleotide sequence ID" value="XM_024484034.1"/>
</dbReference>
<protein>
    <submittedName>
        <fullName evidence="1">Uncharacterized protein</fullName>
    </submittedName>
</protein>
<sequence length="147" mass="15891">MSSAPHIQVETKYIPPSDLSLPAISVQVTRLVGSYMLWVGTTDVAAEDVRKAPLQGRLAKDWACAMPTKDVSTPGIPPAATSLFRSSSSDAALPMAQRLARRFGKQIYLSLDLPPAFDSIGQGARLLLAVEKALLETLKEMEQPQTQ</sequence>
<proteinExistence type="predicted"/>
<keyword evidence="2" id="KW-1185">Reference proteome</keyword>
<dbReference type="AlphaFoldDB" id="A0A1X6NCE5"/>
<evidence type="ECO:0000313" key="2">
    <source>
        <dbReference type="Proteomes" id="UP000194127"/>
    </source>
</evidence>
<dbReference type="PANTHER" id="PTHR33559">
    <property type="entry name" value="PROTEASOME ASSEMBLY CHAPERONE 4"/>
    <property type="match status" value="1"/>
</dbReference>
<dbReference type="GO" id="GO:0043248">
    <property type="term" value="P:proteasome assembly"/>
    <property type="evidence" value="ECO:0007669"/>
    <property type="project" value="InterPro"/>
</dbReference>
<reference evidence="1 2" key="1">
    <citation type="submission" date="2017-04" db="EMBL/GenBank/DDBJ databases">
        <title>Genome Sequence of the Model Brown-Rot Fungus Postia placenta SB12.</title>
        <authorList>
            <consortium name="DOE Joint Genome Institute"/>
            <person name="Gaskell J."/>
            <person name="Kersten P."/>
            <person name="Larrondo L.F."/>
            <person name="Canessa P."/>
            <person name="Martinez D."/>
            <person name="Hibbett D."/>
            <person name="Schmoll M."/>
            <person name="Kubicek C.P."/>
            <person name="Martinez A.T."/>
            <person name="Yadav J."/>
            <person name="Master E."/>
            <person name="Magnuson J.K."/>
            <person name="James T."/>
            <person name="Yaver D."/>
            <person name="Berka R."/>
            <person name="Labutti K."/>
            <person name="Lipzen A."/>
            <person name="Aerts A."/>
            <person name="Barry K."/>
            <person name="Henrissat B."/>
            <person name="Blanchette R."/>
            <person name="Grigoriev I."/>
            <person name="Cullen D."/>
        </authorList>
    </citation>
    <scope>NUCLEOTIDE SEQUENCE [LARGE SCALE GENOMIC DNA]</scope>
    <source>
        <strain evidence="1 2">MAD-698-R-SB12</strain>
    </source>
</reference>